<gene>
    <name evidence="1" type="ORF">PIB30_089652</name>
</gene>
<evidence type="ECO:0000313" key="1">
    <source>
        <dbReference type="EMBL" id="MED6115354.1"/>
    </source>
</evidence>
<accession>A0ABU6QWH3</accession>
<proteinExistence type="predicted"/>
<sequence>MAHDNFRQLRQRQLSLNPRVEVKQNATKNKPKQSSWKTAVAELLGTAAQQLHNDITTRWWRLPCSLCSMTARGPSAAATVAPAITAMERRRGTTAM</sequence>
<keyword evidence="2" id="KW-1185">Reference proteome</keyword>
<protein>
    <submittedName>
        <fullName evidence="1">Uncharacterized protein</fullName>
    </submittedName>
</protein>
<dbReference type="EMBL" id="JASCZI010001688">
    <property type="protein sequence ID" value="MED6115354.1"/>
    <property type="molecule type" value="Genomic_DNA"/>
</dbReference>
<reference evidence="1 2" key="1">
    <citation type="journal article" date="2023" name="Plants (Basel)">
        <title>Bridging the Gap: Combining Genomics and Transcriptomics Approaches to Understand Stylosanthes scabra, an Orphan Legume from the Brazilian Caatinga.</title>
        <authorList>
            <person name="Ferreira-Neto J.R.C."/>
            <person name="da Silva M.D."/>
            <person name="Binneck E."/>
            <person name="de Melo N.F."/>
            <person name="da Silva R.H."/>
            <person name="de Melo A.L.T.M."/>
            <person name="Pandolfi V."/>
            <person name="Bustamante F.O."/>
            <person name="Brasileiro-Vidal A.C."/>
            <person name="Benko-Iseppon A.M."/>
        </authorList>
    </citation>
    <scope>NUCLEOTIDE SEQUENCE [LARGE SCALE GENOMIC DNA]</scope>
    <source>
        <tissue evidence="1">Leaves</tissue>
    </source>
</reference>
<comment type="caution">
    <text evidence="1">The sequence shown here is derived from an EMBL/GenBank/DDBJ whole genome shotgun (WGS) entry which is preliminary data.</text>
</comment>
<dbReference type="Proteomes" id="UP001341840">
    <property type="component" value="Unassembled WGS sequence"/>
</dbReference>
<organism evidence="1 2">
    <name type="scientific">Stylosanthes scabra</name>
    <dbReference type="NCBI Taxonomy" id="79078"/>
    <lineage>
        <taxon>Eukaryota</taxon>
        <taxon>Viridiplantae</taxon>
        <taxon>Streptophyta</taxon>
        <taxon>Embryophyta</taxon>
        <taxon>Tracheophyta</taxon>
        <taxon>Spermatophyta</taxon>
        <taxon>Magnoliopsida</taxon>
        <taxon>eudicotyledons</taxon>
        <taxon>Gunneridae</taxon>
        <taxon>Pentapetalae</taxon>
        <taxon>rosids</taxon>
        <taxon>fabids</taxon>
        <taxon>Fabales</taxon>
        <taxon>Fabaceae</taxon>
        <taxon>Papilionoideae</taxon>
        <taxon>50 kb inversion clade</taxon>
        <taxon>dalbergioids sensu lato</taxon>
        <taxon>Dalbergieae</taxon>
        <taxon>Pterocarpus clade</taxon>
        <taxon>Stylosanthes</taxon>
    </lineage>
</organism>
<name>A0ABU6QWH3_9FABA</name>
<evidence type="ECO:0000313" key="2">
    <source>
        <dbReference type="Proteomes" id="UP001341840"/>
    </source>
</evidence>